<evidence type="ECO:0000256" key="10">
    <source>
        <dbReference type="ARBA" id="ARBA00023157"/>
    </source>
</evidence>
<dbReference type="Proteomes" id="UP001221898">
    <property type="component" value="Unassembled WGS sequence"/>
</dbReference>
<dbReference type="GO" id="GO:0007411">
    <property type="term" value="P:axon guidance"/>
    <property type="evidence" value="ECO:0007669"/>
    <property type="project" value="TreeGrafter"/>
</dbReference>
<feature type="disulfide bond" evidence="13">
    <location>
        <begin position="320"/>
        <end position="329"/>
    </location>
</feature>
<feature type="disulfide bond" evidence="13">
    <location>
        <begin position="447"/>
        <end position="461"/>
    </location>
</feature>
<protein>
    <recommendedName>
        <fullName evidence="21">Laminin subunit beta-2-like</fullName>
    </recommendedName>
</protein>
<dbReference type="FunFam" id="2.10.25.10:FF:000145">
    <property type="entry name" value="Laminin subunit beta 1"/>
    <property type="match status" value="1"/>
</dbReference>
<keyword evidence="11" id="KW-0325">Glycoprotein</keyword>
<dbReference type="GO" id="GO:0016477">
    <property type="term" value="P:cell migration"/>
    <property type="evidence" value="ECO:0007669"/>
    <property type="project" value="TreeGrafter"/>
</dbReference>
<feature type="domain" description="Laminin EGF-like" evidence="16">
    <location>
        <begin position="827"/>
        <end position="872"/>
    </location>
</feature>
<keyword evidence="9 14" id="KW-0175">Coiled coil</keyword>
<evidence type="ECO:0000256" key="7">
    <source>
        <dbReference type="ARBA" id="ARBA00022869"/>
    </source>
</evidence>
<feature type="domain" description="Laminin EGF-like" evidence="16">
    <location>
        <begin position="290"/>
        <end position="352"/>
    </location>
</feature>
<dbReference type="PROSITE" id="PS51116">
    <property type="entry name" value="LAMININ_IVB"/>
    <property type="match status" value="1"/>
</dbReference>
<comment type="caution">
    <text evidence="13">Lacks conserved residue(s) required for the propagation of feature annotation.</text>
</comment>
<evidence type="ECO:0000259" key="16">
    <source>
        <dbReference type="PROSITE" id="PS50027"/>
    </source>
</evidence>
<dbReference type="InterPro" id="IPR056863">
    <property type="entry name" value="LMN_ATRN_NET-like_EGF"/>
</dbReference>
<feature type="disulfide bond" evidence="13">
    <location>
        <begin position="1006"/>
        <end position="1015"/>
    </location>
</feature>
<dbReference type="SMART" id="SM00180">
    <property type="entry name" value="EGF_Lam"/>
    <property type="match status" value="13"/>
</dbReference>
<dbReference type="Pfam" id="PF21199">
    <property type="entry name" value="LAMININ_IV_B"/>
    <property type="match status" value="1"/>
</dbReference>
<evidence type="ECO:0000256" key="1">
    <source>
        <dbReference type="ARBA" id="ARBA00004302"/>
    </source>
</evidence>
<dbReference type="Gene3D" id="2.10.25.10">
    <property type="entry name" value="Laminin"/>
    <property type="match status" value="11"/>
</dbReference>
<dbReference type="EMBL" id="JAINUG010000020">
    <property type="protein sequence ID" value="KAJ8412324.1"/>
    <property type="molecule type" value="Genomic_DNA"/>
</dbReference>
<dbReference type="GO" id="GO:0009887">
    <property type="term" value="P:animal organ morphogenesis"/>
    <property type="evidence" value="ECO:0007669"/>
    <property type="project" value="TreeGrafter"/>
</dbReference>
<dbReference type="Gene3D" id="2.60.120.260">
    <property type="entry name" value="Galactose-binding domain-like"/>
    <property type="match status" value="2"/>
</dbReference>
<evidence type="ECO:0000256" key="2">
    <source>
        <dbReference type="ARBA" id="ARBA00022525"/>
    </source>
</evidence>
<organism evidence="19 20">
    <name type="scientific">Aldrovandia affinis</name>
    <dbReference type="NCBI Taxonomy" id="143900"/>
    <lineage>
        <taxon>Eukaryota</taxon>
        <taxon>Metazoa</taxon>
        <taxon>Chordata</taxon>
        <taxon>Craniata</taxon>
        <taxon>Vertebrata</taxon>
        <taxon>Euteleostomi</taxon>
        <taxon>Actinopterygii</taxon>
        <taxon>Neopterygii</taxon>
        <taxon>Teleostei</taxon>
        <taxon>Notacanthiformes</taxon>
        <taxon>Halosauridae</taxon>
        <taxon>Aldrovandia</taxon>
    </lineage>
</organism>
<dbReference type="GO" id="GO:0043256">
    <property type="term" value="C:laminin complex"/>
    <property type="evidence" value="ECO:0007669"/>
    <property type="project" value="TreeGrafter"/>
</dbReference>
<dbReference type="SMART" id="SM00181">
    <property type="entry name" value="EGF"/>
    <property type="match status" value="10"/>
</dbReference>
<comment type="subcellular location">
    <subcellularLocation>
        <location evidence="1">Secreted</location>
        <location evidence="1">Extracellular space</location>
        <location evidence="1">Extracellular matrix</location>
        <location evidence="1">Basement membrane</location>
    </subcellularLocation>
</comment>
<dbReference type="SUPFAM" id="SSF57196">
    <property type="entry name" value="EGF/Laminin"/>
    <property type="match status" value="12"/>
</dbReference>
<dbReference type="FunFam" id="2.10.25.10:FF:000130">
    <property type="entry name" value="Laminin subunit beta 1"/>
    <property type="match status" value="1"/>
</dbReference>
<dbReference type="InterPro" id="IPR002049">
    <property type="entry name" value="LE_dom"/>
</dbReference>
<feature type="domain" description="Laminin N-terminal" evidence="18">
    <location>
        <begin position="27"/>
        <end position="224"/>
    </location>
</feature>
<feature type="disulfide bond" evidence="13">
    <location>
        <begin position="1034"/>
        <end position="1046"/>
    </location>
</feature>
<dbReference type="GO" id="GO:0070831">
    <property type="term" value="P:basement membrane assembly"/>
    <property type="evidence" value="ECO:0007669"/>
    <property type="project" value="TreeGrafter"/>
</dbReference>
<feature type="domain" description="Laminin EGF-like" evidence="16">
    <location>
        <begin position="353"/>
        <end position="412"/>
    </location>
</feature>
<dbReference type="GO" id="GO:0034446">
    <property type="term" value="P:substrate adhesion-dependent cell spreading"/>
    <property type="evidence" value="ECO:0007669"/>
    <property type="project" value="TreeGrafter"/>
</dbReference>
<dbReference type="CDD" id="cd22295">
    <property type="entry name" value="cc_LAMB_C"/>
    <property type="match status" value="1"/>
</dbReference>
<feature type="disulfide bond" evidence="13">
    <location>
        <begin position="829"/>
        <end position="846"/>
    </location>
</feature>
<evidence type="ECO:0000259" key="17">
    <source>
        <dbReference type="PROSITE" id="PS51116"/>
    </source>
</evidence>
<dbReference type="FunFam" id="2.10.25.10:FF:000135">
    <property type="entry name" value="Laminin subunit beta 4"/>
    <property type="match status" value="2"/>
</dbReference>
<dbReference type="FunFam" id="2.10.25.10:FF:000011">
    <property type="entry name" value="Cadherin EGF LAG seven-pass G-type receptor"/>
    <property type="match status" value="1"/>
</dbReference>
<keyword evidence="4" id="KW-0597">Phosphoprotein</keyword>
<keyword evidence="2" id="KW-0964">Secreted</keyword>
<feature type="disulfide bond" evidence="13">
    <location>
        <begin position="1140"/>
        <end position="1157"/>
    </location>
</feature>
<feature type="domain" description="Laminin IV type B" evidence="17">
    <location>
        <begin position="503"/>
        <end position="773"/>
    </location>
</feature>
<proteinExistence type="predicted"/>
<feature type="chain" id="PRO_5042283425" description="Laminin subunit beta-2-like" evidence="15">
    <location>
        <begin position="17"/>
        <end position="1774"/>
    </location>
</feature>
<keyword evidence="10 13" id="KW-1015">Disulfide bond</keyword>
<evidence type="ECO:0000256" key="15">
    <source>
        <dbReference type="SAM" id="SignalP"/>
    </source>
</evidence>
<evidence type="ECO:0000256" key="3">
    <source>
        <dbReference type="ARBA" id="ARBA00022530"/>
    </source>
</evidence>
<keyword evidence="7" id="KW-0084">Basement membrane</keyword>
<comment type="caution">
    <text evidence="19">The sequence shown here is derived from an EMBL/GenBank/DDBJ whole genome shotgun (WGS) entry which is preliminary data.</text>
</comment>
<feature type="disulfide bond" evidence="13">
    <location>
        <begin position="827"/>
        <end position="839"/>
    </location>
</feature>
<dbReference type="PRINTS" id="PR00011">
    <property type="entry name" value="EGFLAMININ"/>
</dbReference>
<evidence type="ECO:0008006" key="21">
    <source>
        <dbReference type="Google" id="ProtNLM"/>
    </source>
</evidence>
<evidence type="ECO:0000313" key="20">
    <source>
        <dbReference type="Proteomes" id="UP001221898"/>
    </source>
</evidence>
<feature type="domain" description="Laminin EGF-like" evidence="16">
    <location>
        <begin position="982"/>
        <end position="1033"/>
    </location>
</feature>
<dbReference type="PANTHER" id="PTHR10574">
    <property type="entry name" value="NETRIN/LAMININ-RELATED"/>
    <property type="match status" value="1"/>
</dbReference>
<evidence type="ECO:0000256" key="4">
    <source>
        <dbReference type="ARBA" id="ARBA00022553"/>
    </source>
</evidence>
<sequence length="1774" mass="196565">MPGFFSIFILALCTAAQLLPSEPQGCAGGSCYPSTGNLLIGRASYLSATSTCGLQGPERYCIVSHLQESDKCFQCDSRRPYDPSEFRNSHRIENVIYLSDRNKDTTWWQAANGVEEVSIQLNLEAQFHFTHLIMKFKRSDDIICEERYSDIEPSTHGEVIYKVLDPVINVKDPYSPQIQGLLKITNVRVNFSRLHTLGDSLLDRRPEVLQKYYYSLYELLLRGSCFCYGHASHCAPAHTANHSTVAGMIHGRCVCEHNTDGLNCEHCKDFHHDLPWSPAERDNPHTCRECKCNGHSSQCHFDLAVYQATGNVSGGVCDDCLHNTMGLNCELCKPFYYQHPERDIRDQAACISCDCDPAGSLEEGLCDSYTNPAMGMIAGQCRCKPNVGGERCDSCRDGFFGLNSTDPLGCQSCQCDLRGSVSGGSCDPVSGDCSCKRRVSGRHCDQCLPEFWGLSLDMLGCRECACDFGGAYGNRCQTDSGQCDCRPHFGGRQCSEVQPRYFCAPLDFYQYEAEDATGHAPNSPALPGHLKPPAPMSCNELLNNQLLRRRRNTTDLEQREALRQRCPLQQMPDVQSIHIESHPGHRVTWSGSGFARVRDGAGLVFTIDNIPFAMEYDIMLRYEPEARPLSPAEDWEAIISISSLLLSSSQRCGNVLPSEQMYTITLPHQKRYVRTERPFCFEPRNTYAAAVRFQRRGVPQRDVGAYLHADSLLLIPKYTELPGFQGNGRVVEQRREDMLRYMCLDSFMATPTATPAVAPTCSSLTCSISAMMHDGALPCLCDPQGSLTTECAGVRGQCRCKPGVAGRNCDRCTPGTFGFGPQGCTACECHSQGSVSPRCDPVSGQCACHQGASGRQCASCQPGLWGFPSCRPCQCNGHADTCHPHTGTCLDCRDHTAGQLCDRCVNGFYGNPVLGSGDHCHPCLCPGKPGSGHWNADSCLIEPTSDQIICHCREGYAGPRCDRCAPGYFGEPERRGGQCLLCQCSGNIDMQDTESCDPRTGQCLKCLHNTDGPRCAACRPGYRGNAQQQDCNRCACVVEGTLPSHCDGKLCHCQEQTGVCPCRDNVVGLTCDQCAPHHWNLGAERGCEACDCHPQNSAGPHCNMSNGECQCRLGFGGRTCSECERDHWGDPQTECRECRCDPSGSEMLQCNRATGVCRCQEGVAGRSCDRCARGFMGRFPKCERCDPCFHRWDDSVLQLQKDLGHAQHSSGSVQGSRALPTSSHAHVSHARSLWKSLALIQNLINDTDAVRDHEKAYQLLSHSTDDLRAETALIDRRKTGVDGEMSRTAERNRALQQELSQVEREFRDTNATLAQLHPHLHSTGSTGEFDFVRGWYRDSLDAERRCRISVWGPDGPARVSHDTRRRAEGLVNGQLNSRGHGLQLKSLTQRRLHWLHNKVCGGHGKGGTGCRADWRQRLCGRKGCKQIESGYVLQKVNNITDHLSTTSKHLQEAAKELQDVEMLARGVMIRAASSLLTAQEKKDFFRNSNKELRDLLQKIRHFLSDEEADPVAIQLVSQRVLAISLPVDSGTVALAVQEIQHSIANLTLTESNFNNTSQELLQHARDIQAQAGRTWVTANQTQERLDATQTAIRTAEEALEADRQNLNSTRSATATVENSIMRMEDKQRNAAQRLTSVRQEAEPLQRKLNENSVVAQSARARADSTAQATRNLDKELEEAQGRWRKLQEKVGAVGVGTQSLGAVTQRARDIQRQAQDVLKKATECMETMQSLETTFQQNERRMQDQEEELAALERNVTAVRDFIRESILKYSSCT</sequence>
<feature type="coiled-coil region" evidence="14">
    <location>
        <begin position="1578"/>
        <end position="1640"/>
    </location>
</feature>
<feature type="coiled-coil region" evidence="14">
    <location>
        <begin position="1728"/>
        <end position="1762"/>
    </location>
</feature>
<evidence type="ECO:0000256" key="13">
    <source>
        <dbReference type="PROSITE-ProRule" id="PRU00460"/>
    </source>
</evidence>
<feature type="disulfide bond" evidence="13">
    <location>
        <begin position="800"/>
        <end position="809"/>
    </location>
</feature>
<dbReference type="FunFam" id="2.10.25.10:FF:000074">
    <property type="entry name" value="Laminin subunit alpha"/>
    <property type="match status" value="1"/>
</dbReference>
<evidence type="ECO:0000256" key="11">
    <source>
        <dbReference type="ARBA" id="ARBA00023180"/>
    </source>
</evidence>
<keyword evidence="3" id="KW-0272">Extracellular matrix</keyword>
<dbReference type="PROSITE" id="PS51117">
    <property type="entry name" value="LAMININ_NTER"/>
    <property type="match status" value="1"/>
</dbReference>
<dbReference type="InterPro" id="IPR050440">
    <property type="entry name" value="Laminin/Netrin_ECM"/>
</dbReference>
<dbReference type="PANTHER" id="PTHR10574:SF197">
    <property type="entry name" value="LAMININ SUBUNIT BETA-1 ISOFORM X1"/>
    <property type="match status" value="1"/>
</dbReference>
<dbReference type="FunFam" id="2.10.25.10:FF:000065">
    <property type="entry name" value="Laminin subunit beta 1"/>
    <property type="match status" value="1"/>
</dbReference>
<feature type="disulfide bond" evidence="13">
    <location>
        <begin position="435"/>
        <end position="444"/>
    </location>
</feature>
<dbReference type="InterPro" id="IPR008211">
    <property type="entry name" value="Laminin_N"/>
</dbReference>
<dbReference type="SMART" id="SM00136">
    <property type="entry name" value="LamNT"/>
    <property type="match status" value="1"/>
</dbReference>
<feature type="disulfide bond" evidence="13">
    <location>
        <begin position="383"/>
        <end position="392"/>
    </location>
</feature>
<feature type="domain" description="Laminin EGF-like" evidence="16">
    <location>
        <begin position="779"/>
        <end position="826"/>
    </location>
</feature>
<keyword evidence="20" id="KW-1185">Reference proteome</keyword>
<evidence type="ECO:0000259" key="18">
    <source>
        <dbReference type="PROSITE" id="PS51117"/>
    </source>
</evidence>
<dbReference type="PROSITE" id="PS50027">
    <property type="entry name" value="EGF_LAM_2"/>
    <property type="match status" value="9"/>
</dbReference>
<keyword evidence="6" id="KW-0677">Repeat</keyword>
<feature type="domain" description="Laminin EGF-like" evidence="16">
    <location>
        <begin position="1138"/>
        <end position="1184"/>
    </location>
</feature>
<keyword evidence="8" id="KW-0130">Cell adhesion</keyword>
<feature type="disulfide bond" evidence="13">
    <location>
        <begin position="1138"/>
        <end position="1150"/>
    </location>
</feature>
<evidence type="ECO:0000256" key="6">
    <source>
        <dbReference type="ARBA" id="ARBA00022737"/>
    </source>
</evidence>
<dbReference type="Pfam" id="PF00053">
    <property type="entry name" value="EGF_laminin"/>
    <property type="match status" value="10"/>
</dbReference>
<reference evidence="19" key="1">
    <citation type="journal article" date="2023" name="Science">
        <title>Genome structures resolve the early diversification of teleost fishes.</title>
        <authorList>
            <person name="Parey E."/>
            <person name="Louis A."/>
            <person name="Montfort J."/>
            <person name="Bouchez O."/>
            <person name="Roques C."/>
            <person name="Iampietro C."/>
            <person name="Lluch J."/>
            <person name="Castinel A."/>
            <person name="Donnadieu C."/>
            <person name="Desvignes T."/>
            <person name="Floi Bucao C."/>
            <person name="Jouanno E."/>
            <person name="Wen M."/>
            <person name="Mejri S."/>
            <person name="Dirks R."/>
            <person name="Jansen H."/>
            <person name="Henkel C."/>
            <person name="Chen W.J."/>
            <person name="Zahm M."/>
            <person name="Cabau C."/>
            <person name="Klopp C."/>
            <person name="Thompson A.W."/>
            <person name="Robinson-Rechavi M."/>
            <person name="Braasch I."/>
            <person name="Lecointre G."/>
            <person name="Bobe J."/>
            <person name="Postlethwait J.H."/>
            <person name="Berthelot C."/>
            <person name="Roest Crollius H."/>
            <person name="Guiguen Y."/>
        </authorList>
    </citation>
    <scope>NUCLEOTIDE SEQUENCE</scope>
    <source>
        <strain evidence="19">NC1722</strain>
    </source>
</reference>
<dbReference type="FunFam" id="2.170.300.10:FF:000004">
    <property type="entry name" value="Laminin subunit beta 1"/>
    <property type="match status" value="1"/>
</dbReference>
<dbReference type="SUPFAM" id="SSF57997">
    <property type="entry name" value="Tropomyosin"/>
    <property type="match status" value="1"/>
</dbReference>
<feature type="domain" description="Laminin EGF-like" evidence="16">
    <location>
        <begin position="873"/>
        <end position="922"/>
    </location>
</feature>
<dbReference type="GO" id="GO:0009888">
    <property type="term" value="P:tissue development"/>
    <property type="evidence" value="ECO:0007669"/>
    <property type="project" value="TreeGrafter"/>
</dbReference>
<keyword evidence="5 15" id="KW-0732">Signal</keyword>
<evidence type="ECO:0000313" key="19">
    <source>
        <dbReference type="EMBL" id="KAJ8412324.1"/>
    </source>
</evidence>
<feature type="disulfide bond" evidence="13">
    <location>
        <begin position="1062"/>
        <end position="1071"/>
    </location>
</feature>
<dbReference type="FunFam" id="2.10.25.10:FF:000138">
    <property type="entry name" value="Laminin subunit beta 1"/>
    <property type="match status" value="1"/>
</dbReference>
<feature type="disulfide bond" evidence="13">
    <location>
        <begin position="1159"/>
        <end position="1168"/>
    </location>
</feature>
<feature type="disulfide bond" evidence="13">
    <location>
        <begin position="781"/>
        <end position="798"/>
    </location>
</feature>
<feature type="disulfide bond" evidence="13">
    <location>
        <begin position="892"/>
        <end position="901"/>
    </location>
</feature>
<feature type="coiled-coil region" evidence="14">
    <location>
        <begin position="1285"/>
        <end position="1312"/>
    </location>
</feature>
<feature type="signal peptide" evidence="15">
    <location>
        <begin position="1"/>
        <end position="16"/>
    </location>
</feature>
<dbReference type="InterPro" id="IPR013015">
    <property type="entry name" value="Laminin_IV_B"/>
</dbReference>
<evidence type="ECO:0000256" key="9">
    <source>
        <dbReference type="ARBA" id="ARBA00023054"/>
    </source>
</evidence>
<dbReference type="FunFam" id="2.170.300.10:FF:000001">
    <property type="entry name" value="Laminin subunit beta-1"/>
    <property type="match status" value="1"/>
</dbReference>
<dbReference type="CDD" id="cd00055">
    <property type="entry name" value="EGF_Lam"/>
    <property type="match status" value="13"/>
</dbReference>
<evidence type="ECO:0000256" key="5">
    <source>
        <dbReference type="ARBA" id="ARBA00022729"/>
    </source>
</evidence>
<dbReference type="Pfam" id="PF00055">
    <property type="entry name" value="Laminin_N"/>
    <property type="match status" value="2"/>
</dbReference>
<dbReference type="Pfam" id="PF24973">
    <property type="entry name" value="EGF_LMN_ATRN"/>
    <property type="match status" value="2"/>
</dbReference>
<feature type="disulfide bond" evidence="13">
    <location>
        <begin position="779"/>
        <end position="791"/>
    </location>
</feature>
<name>A0AAD7T0U4_9TELE</name>
<evidence type="ECO:0000256" key="14">
    <source>
        <dbReference type="SAM" id="Coils"/>
    </source>
</evidence>
<dbReference type="PROSITE" id="PS01248">
    <property type="entry name" value="EGF_LAM_1"/>
    <property type="match status" value="6"/>
</dbReference>
<dbReference type="InterPro" id="IPR000742">
    <property type="entry name" value="EGF"/>
</dbReference>
<keyword evidence="12 13" id="KW-0424">Laminin EGF-like domain</keyword>
<dbReference type="FunFam" id="2.10.25.10:FF:000084">
    <property type="entry name" value="Laminin subunit alpha 3"/>
    <property type="match status" value="1"/>
</dbReference>
<feature type="domain" description="Laminin EGF-like" evidence="16">
    <location>
        <begin position="1034"/>
        <end position="1094"/>
    </location>
</feature>
<gene>
    <name evidence="19" type="ORF">AAFF_G00145910</name>
</gene>
<accession>A0AAD7T0U4</accession>
<feature type="domain" description="Laminin EGF-like" evidence="16">
    <location>
        <begin position="413"/>
        <end position="463"/>
    </location>
</feature>
<evidence type="ECO:0000256" key="12">
    <source>
        <dbReference type="ARBA" id="ARBA00023292"/>
    </source>
</evidence>
<feature type="disulfide bond" evidence="13">
    <location>
        <begin position="848"/>
        <end position="857"/>
    </location>
</feature>
<dbReference type="Gene3D" id="2.170.300.10">
    <property type="entry name" value="Tie2 ligand-binding domain superfamily"/>
    <property type="match status" value="1"/>
</dbReference>
<evidence type="ECO:0000256" key="8">
    <source>
        <dbReference type="ARBA" id="ARBA00022889"/>
    </source>
</evidence>